<dbReference type="KEGG" id="nall:PP769_04570"/>
<evidence type="ECO:0000313" key="3">
    <source>
        <dbReference type="Proteomes" id="UP001302719"/>
    </source>
</evidence>
<accession>A0AA96GHM3</accession>
<feature type="region of interest" description="Disordered" evidence="1">
    <location>
        <begin position="1"/>
        <end position="22"/>
    </location>
</feature>
<evidence type="ECO:0000313" key="2">
    <source>
        <dbReference type="EMBL" id="WNM59043.1"/>
    </source>
</evidence>
<dbReference type="Proteomes" id="UP001302719">
    <property type="component" value="Chromosome"/>
</dbReference>
<dbReference type="EMBL" id="CP116967">
    <property type="protein sequence ID" value="WNM59043.1"/>
    <property type="molecule type" value="Genomic_DNA"/>
</dbReference>
<dbReference type="RefSeq" id="WP_312645683.1">
    <property type="nucleotide sequence ID" value="NZ_CP116967.1"/>
</dbReference>
<dbReference type="Gene3D" id="2.60.40.4070">
    <property type="match status" value="1"/>
</dbReference>
<feature type="region of interest" description="Disordered" evidence="1">
    <location>
        <begin position="173"/>
        <end position="263"/>
    </location>
</feature>
<name>A0AA96GHM3_9BACT</name>
<dbReference type="AlphaFoldDB" id="A0AA96GHM3"/>
<keyword evidence="3" id="KW-1185">Reference proteome</keyword>
<reference evidence="2 3" key="1">
    <citation type="submission" date="2023-01" db="EMBL/GenBank/DDBJ databases">
        <title>Cultivation and genomic characterization of new, ubiquitous marine nitrite-oxidizing bacteria from the Nitrospirales.</title>
        <authorList>
            <person name="Mueller A.J."/>
            <person name="Daebeler A."/>
            <person name="Herbold C.W."/>
            <person name="Kirkegaard R.H."/>
            <person name="Daims H."/>
        </authorList>
    </citation>
    <scope>NUCLEOTIDE SEQUENCE [LARGE SCALE GENOMIC DNA]</scope>
    <source>
        <strain evidence="2 3">VA</strain>
    </source>
</reference>
<proteinExistence type="predicted"/>
<feature type="compositionally biased region" description="Low complexity" evidence="1">
    <location>
        <begin position="238"/>
        <end position="255"/>
    </location>
</feature>
<organism evidence="2 3">
    <name type="scientific">Candidatus Nitrospira allomarina</name>
    <dbReference type="NCBI Taxonomy" id="3020900"/>
    <lineage>
        <taxon>Bacteria</taxon>
        <taxon>Pseudomonadati</taxon>
        <taxon>Nitrospirota</taxon>
        <taxon>Nitrospiria</taxon>
        <taxon>Nitrospirales</taxon>
        <taxon>Nitrospiraceae</taxon>
        <taxon>Nitrospira</taxon>
    </lineage>
</organism>
<protein>
    <submittedName>
        <fullName evidence="2">Uncharacterized protein</fullName>
    </submittedName>
</protein>
<sequence>MGLAFSQQAESKKNKGPATSPVKISDVVVSPDPFIIGKSGLKLTLLVELPSSLRGANVLEVSAMITSPTRRSMSFVAHRLLVDELKPKGKNLTIPVELVWDGKDQYHQLVADGSYFYELQAKLMEDQGNGPRTKIVSRRVHGTLEALAYVGEVLPPLPPEPDIPEELEILREGESSEESGPNTDEDLKSSDDPVLSEEEAPLDAAGVLQPEEVDGSEADVQIGGPEEKDESIISEMGEPLTSEPLSEPIPELPTSGEEPPLVR</sequence>
<evidence type="ECO:0000256" key="1">
    <source>
        <dbReference type="SAM" id="MobiDB-lite"/>
    </source>
</evidence>
<gene>
    <name evidence="2" type="ORF">PP769_04570</name>
</gene>